<comment type="catalytic activity">
    <reaction evidence="1 9">
        <text>D-alanyl-D-alanine + H2O = 2 D-alanine</text>
        <dbReference type="Rhea" id="RHEA:20661"/>
        <dbReference type="ChEBI" id="CHEBI:15377"/>
        <dbReference type="ChEBI" id="CHEBI:57416"/>
        <dbReference type="ChEBI" id="CHEBI:57822"/>
        <dbReference type="EC" id="3.4.13.22"/>
    </reaction>
</comment>
<keyword evidence="3 9" id="KW-0479">Metal-binding</keyword>
<dbReference type="Proteomes" id="UP000464577">
    <property type="component" value="Chromosome"/>
</dbReference>
<protein>
    <recommendedName>
        <fullName evidence="9">D-alanyl-D-alanine dipeptidase</fullName>
        <shortName evidence="9">D-Ala-D-Ala dipeptidase</shortName>
        <ecNumber evidence="9">3.4.13.22</ecNumber>
    </recommendedName>
</protein>
<evidence type="ECO:0000256" key="7">
    <source>
        <dbReference type="ARBA" id="ARBA00023049"/>
    </source>
</evidence>
<comment type="function">
    <text evidence="9">Catalyzes hydrolysis of the D-alanyl-D-alanine dipeptide.</text>
</comment>
<keyword evidence="8" id="KW-0961">Cell wall biogenesis/degradation</keyword>
<feature type="signal peptide" evidence="10">
    <location>
        <begin position="1"/>
        <end position="29"/>
    </location>
</feature>
<evidence type="ECO:0000256" key="10">
    <source>
        <dbReference type="SAM" id="SignalP"/>
    </source>
</evidence>
<comment type="similarity">
    <text evidence="9">Belongs to the peptidase M15D family.</text>
</comment>
<evidence type="ECO:0000256" key="3">
    <source>
        <dbReference type="ARBA" id="ARBA00022723"/>
    </source>
</evidence>
<evidence type="ECO:0000256" key="2">
    <source>
        <dbReference type="ARBA" id="ARBA00022670"/>
    </source>
</evidence>
<keyword evidence="2 9" id="KW-0645">Protease</keyword>
<evidence type="ECO:0000313" key="12">
    <source>
        <dbReference type="Proteomes" id="UP000464577"/>
    </source>
</evidence>
<dbReference type="CDD" id="cd14840">
    <property type="entry name" value="D-Ala-D-Ala_dipeptidase_Aad"/>
    <property type="match status" value="1"/>
</dbReference>
<keyword evidence="12" id="KW-1185">Reference proteome</keyword>
<feature type="active site" description="Proton donor/acceptor" evidence="9">
    <location>
        <position position="220"/>
    </location>
</feature>
<comment type="cofactor">
    <cofactor evidence="9">
        <name>Zn(2+)</name>
        <dbReference type="ChEBI" id="CHEBI:29105"/>
    </cofactor>
    <text evidence="9">Binds 1 zinc ion per subunit.</text>
</comment>
<evidence type="ECO:0000256" key="6">
    <source>
        <dbReference type="ARBA" id="ARBA00022997"/>
    </source>
</evidence>
<evidence type="ECO:0000256" key="1">
    <source>
        <dbReference type="ARBA" id="ARBA00001362"/>
    </source>
</evidence>
<feature type="binding site" evidence="9">
    <location>
        <position position="223"/>
    </location>
    <ligand>
        <name>Zn(2+)</name>
        <dbReference type="ChEBI" id="CHEBI:29105"/>
        <note>catalytic</note>
    </ligand>
</feature>
<dbReference type="AlphaFoldDB" id="A0A6P1VPQ6"/>
<keyword evidence="7 9" id="KW-0482">Metalloprotease</keyword>
<dbReference type="EMBL" id="CP045997">
    <property type="protein sequence ID" value="QHV93687.1"/>
    <property type="molecule type" value="Genomic_DNA"/>
</dbReference>
<proteinExistence type="inferred from homology"/>
<dbReference type="Pfam" id="PF01427">
    <property type="entry name" value="Peptidase_M15"/>
    <property type="match status" value="1"/>
</dbReference>
<keyword evidence="10" id="KW-0732">Signal</keyword>
<dbReference type="GO" id="GO:0008270">
    <property type="term" value="F:zinc ion binding"/>
    <property type="evidence" value="ECO:0007669"/>
    <property type="project" value="UniProtKB-UniRule"/>
</dbReference>
<feature type="binding site" evidence="9">
    <location>
        <position position="155"/>
    </location>
    <ligand>
        <name>Zn(2+)</name>
        <dbReference type="ChEBI" id="CHEBI:29105"/>
        <note>catalytic</note>
    </ligand>
</feature>
<dbReference type="GO" id="GO:0071555">
    <property type="term" value="P:cell wall organization"/>
    <property type="evidence" value="ECO:0007669"/>
    <property type="project" value="UniProtKB-KW"/>
</dbReference>
<evidence type="ECO:0000256" key="4">
    <source>
        <dbReference type="ARBA" id="ARBA00022801"/>
    </source>
</evidence>
<dbReference type="InterPro" id="IPR009045">
    <property type="entry name" value="Zn_M74/Hedgehog-like"/>
</dbReference>
<dbReference type="GO" id="GO:0006508">
    <property type="term" value="P:proteolysis"/>
    <property type="evidence" value="ECO:0007669"/>
    <property type="project" value="UniProtKB-KW"/>
</dbReference>
<dbReference type="EC" id="3.4.13.22" evidence="9"/>
<dbReference type="PANTHER" id="PTHR43126:SF1">
    <property type="entry name" value="D-ALANYL-D-ALANINE DIPEPTIDASE"/>
    <property type="match status" value="1"/>
</dbReference>
<dbReference type="PANTHER" id="PTHR43126">
    <property type="entry name" value="D-ALANYL-D-ALANINE DIPEPTIDASE"/>
    <property type="match status" value="1"/>
</dbReference>
<dbReference type="HAMAP" id="MF_01924">
    <property type="entry name" value="A_A_dipeptidase"/>
    <property type="match status" value="1"/>
</dbReference>
<reference evidence="11 12" key="1">
    <citation type="submission" date="2019-11" db="EMBL/GenBank/DDBJ databases">
        <title>Spirosoma endbachense sp. nov., isolated from a natural salt meadow.</title>
        <authorList>
            <person name="Rojas J."/>
            <person name="Ambika Manirajan B."/>
            <person name="Ratering S."/>
            <person name="Suarez C."/>
            <person name="Geissler-Plaum R."/>
            <person name="Schnell S."/>
        </authorList>
    </citation>
    <scope>NUCLEOTIDE SEQUENCE [LARGE SCALE GENOMIC DNA]</scope>
    <source>
        <strain evidence="11 12">I-24</strain>
    </source>
</reference>
<name>A0A6P1VPQ6_9BACT</name>
<dbReference type="SUPFAM" id="SSF55166">
    <property type="entry name" value="Hedgehog/DD-peptidase"/>
    <property type="match status" value="1"/>
</dbReference>
<sequence>MKQAFPNYLFLRKLAVAILSGSLPLTAIAQQPTYDLPKSKYGLPVVNDVTIYQKIVAANPDNELVDMRQILPDAQFDVTYAHTNNFLKRKLYPTADVFMRKPAALAIRQAHENLKKQGLGMLLFDGYRPYAITVLFYEEHGDTTFVADPRKGSRHNRGMAIDLTLFDRKTGKRLSMPSNYDESTPRAFHTYMQSDSASLTHRAILKAEMERVGFSIFPWEWWHYDFQGWESCFTYDLSHKAIRQANKKGKSRPAK</sequence>
<dbReference type="Gene3D" id="3.30.1380.10">
    <property type="match status" value="1"/>
</dbReference>
<keyword evidence="4 9" id="KW-0378">Hydrolase</keyword>
<dbReference type="KEGG" id="senf:GJR95_00945"/>
<gene>
    <name evidence="11" type="ORF">GJR95_00945</name>
</gene>
<dbReference type="GO" id="GO:0008237">
    <property type="term" value="F:metallopeptidase activity"/>
    <property type="evidence" value="ECO:0007669"/>
    <property type="project" value="UniProtKB-KW"/>
</dbReference>
<evidence type="ECO:0000256" key="9">
    <source>
        <dbReference type="HAMAP-Rule" id="MF_01924"/>
    </source>
</evidence>
<feature type="chain" id="PRO_5026794295" description="D-alanyl-D-alanine dipeptidase" evidence="10">
    <location>
        <begin position="30"/>
        <end position="255"/>
    </location>
</feature>
<evidence type="ECO:0000256" key="8">
    <source>
        <dbReference type="ARBA" id="ARBA00023316"/>
    </source>
</evidence>
<keyword evidence="6 9" id="KW-0224">Dipeptidase</keyword>
<feature type="binding site" evidence="9">
    <location>
        <position position="162"/>
    </location>
    <ligand>
        <name>Zn(2+)</name>
        <dbReference type="ChEBI" id="CHEBI:29105"/>
        <note>catalytic</note>
    </ligand>
</feature>
<organism evidence="11 12">
    <name type="scientific">Spirosoma endbachense</name>
    <dbReference type="NCBI Taxonomy" id="2666025"/>
    <lineage>
        <taxon>Bacteria</taxon>
        <taxon>Pseudomonadati</taxon>
        <taxon>Bacteroidota</taxon>
        <taxon>Cytophagia</taxon>
        <taxon>Cytophagales</taxon>
        <taxon>Cytophagaceae</taxon>
        <taxon>Spirosoma</taxon>
    </lineage>
</organism>
<dbReference type="GO" id="GO:0160237">
    <property type="term" value="F:D-Ala-D-Ala dipeptidase activity"/>
    <property type="evidence" value="ECO:0007669"/>
    <property type="project" value="UniProtKB-EC"/>
</dbReference>
<accession>A0A6P1VPQ6</accession>
<evidence type="ECO:0000256" key="5">
    <source>
        <dbReference type="ARBA" id="ARBA00022833"/>
    </source>
</evidence>
<dbReference type="InterPro" id="IPR000755">
    <property type="entry name" value="A_A_dipeptidase"/>
</dbReference>
<keyword evidence="5 9" id="KW-0862">Zinc</keyword>
<dbReference type="RefSeq" id="WP_162384107.1">
    <property type="nucleotide sequence ID" value="NZ_CP045997.1"/>
</dbReference>
<feature type="site" description="Transition state stabilizer" evidence="9">
    <location>
        <position position="128"/>
    </location>
</feature>
<evidence type="ECO:0000313" key="11">
    <source>
        <dbReference type="EMBL" id="QHV93687.1"/>
    </source>
</evidence>